<evidence type="ECO:0000256" key="3">
    <source>
        <dbReference type="ARBA" id="ARBA00007050"/>
    </source>
</evidence>
<evidence type="ECO:0000256" key="14">
    <source>
        <dbReference type="ARBA" id="ARBA00023328"/>
    </source>
</evidence>
<dbReference type="PROSITE" id="PS51818">
    <property type="entry name" value="HOMEO_PROSPERO"/>
    <property type="match status" value="1"/>
</dbReference>
<feature type="region of interest" description="Disordered" evidence="15">
    <location>
        <begin position="176"/>
        <end position="212"/>
    </location>
</feature>
<feature type="non-terminal residue" evidence="17">
    <location>
        <position position="1193"/>
    </location>
</feature>
<gene>
    <name evidence="17" type="ORF">U0070_012173</name>
</gene>
<dbReference type="Pfam" id="PF03801">
    <property type="entry name" value="Ndc80_HEC"/>
    <property type="match status" value="1"/>
</dbReference>
<keyword evidence="10" id="KW-0371">Homeobox</keyword>
<dbReference type="GO" id="GO:0000978">
    <property type="term" value="F:RNA polymerase II cis-regulatory region sequence-specific DNA binding"/>
    <property type="evidence" value="ECO:0007669"/>
    <property type="project" value="TreeGrafter"/>
</dbReference>
<dbReference type="PANTHER" id="PTHR12198:SF5">
    <property type="entry name" value="PROSPERO HOMEOBOX PROTEIN 2"/>
    <property type="match status" value="1"/>
</dbReference>
<evidence type="ECO:0000256" key="12">
    <source>
        <dbReference type="ARBA" id="ARBA00023242"/>
    </source>
</evidence>
<dbReference type="InterPro" id="IPR037131">
    <property type="entry name" value="Homeo_prospero_dom_sf"/>
</dbReference>
<keyword evidence="6" id="KW-0498">Mitosis</keyword>
<evidence type="ECO:0000313" key="18">
    <source>
        <dbReference type="Proteomes" id="UP001488838"/>
    </source>
</evidence>
<keyword evidence="11" id="KW-0804">Transcription</keyword>
<comment type="caution">
    <text evidence="17">The sequence shown here is derived from an EMBL/GenBank/DDBJ whole genome shotgun (WGS) entry which is preliminary data.</text>
</comment>
<dbReference type="EMBL" id="JBBHLL010001842">
    <property type="protein sequence ID" value="KAK7795725.1"/>
    <property type="molecule type" value="Genomic_DNA"/>
</dbReference>
<comment type="subcellular location">
    <subcellularLocation>
        <location evidence="2">Chromosome</location>
        <location evidence="2">Centromere</location>
    </subcellularLocation>
    <subcellularLocation>
        <location evidence="1">Nucleus</location>
    </subcellularLocation>
</comment>
<feature type="compositionally biased region" description="Polar residues" evidence="15">
    <location>
        <begin position="256"/>
        <end position="287"/>
    </location>
</feature>
<keyword evidence="4" id="KW-0158">Chromosome</keyword>
<evidence type="ECO:0000256" key="13">
    <source>
        <dbReference type="ARBA" id="ARBA00023306"/>
    </source>
</evidence>
<sequence>KDTLLLSSLNGIVAGNYRDTRLVRLEYERVKGRNGRSKILKANPKLSLEEAGKSFIKERDRAPLAAQFSRALKGPELLQGALHKHPGRQAMDLPPVLLSPQSQICSHLAETCMEGERSPPTVELGRDSSFPSGQLPSSSLTDSDWFWNEHIQAKRARVETIVRGMCLSPSPLVSGSVRAREHPCYPEKVRERKRKQSLPMHQGSLKSGHVWDRASKKGGTRVKEQLHLLKQQLRHLQEHVLQGAEPRAPAQGSGGTEQRSPTRAKPRNSSLSSPRTMENKPQQSSNKDICGAVKPHVVEVQQQAEEAMLSPSGPRALVETLRKELSRAMSLAVDSVLQQVLLDPPGHLTQQEPSCLGTASESRSQPSPPGRSAYQPPLVIATLPRRVQPQAGVPLGNSLATPLDPPMCSSSPRSVPKPYQSPLSDCPLTAVPSHIWENQILSQLLGRGPNSHWSGNPPQNSSAQSRTSLESAQEPWGLSQQQLPMSFTPVHLESRPLPPSVKMEPDVFSLTPKHIQEGLSPGHLKKAKLMFFFTRYPSSSLLKAYFPDVQKLRFLDLNKPGLHTPQTNREPPLEAEYKQTTAERSLSICVIQQCIRQLSFLQKMDIYIYIVSMKSLQALSMKGFLKIFAFLYGFLCPSYELSDTKFEEVPRIFKDLGYPFALSKSFMCTVGAPYIWPHTVAALVWLTDCIKIHTATKGSAPLFDDGQPWGEETEDRITHNELVLDYTIRCYDHFEEMNAELQSKLKNSFKVDASKLESLAAENKALNEQITRLEQGRGKEPNHLISLKKLKTSLQAYVQKRKAYMSSLELHSFILDQQLSGLDEENDRNIVDDQKYSVADTERVNHEKNELLQTMGLDLEAEHQMWTEAKGDRNTASRVEQESLFPQVLTISKVMTSKLSLIPKLVANTLSNTGLSVFKELLNEREEEVNRALVKKISLEDALEQPNTMKTEHSTSVRCKSWKTFTSKKLRKLRKKMRSEPGSLNSWRNTEGLSEAVDALWAVQVEYQQVVLTSTKERKVRNNLQHLLEMIATHVGSLEKHLEEQIAKADREYEKCMSEDLLENIKEITENTPWQMSDLMNPLFTQFNRCITSQMIKWFSNFREFYYIQMEKYARQAISDGVTNPKMLAVLRDSEIFRVLNTHYNKGNDFEVPDCFLEIATLTLQEFFKAVSTGRDSDPSWKKPIYKIISKLD</sequence>
<dbReference type="Gene3D" id="1.10.418.30">
    <property type="entry name" value="Ncd80 complex, Ncd80 subunit"/>
    <property type="match status" value="1"/>
</dbReference>
<proteinExistence type="inferred from homology"/>
<evidence type="ECO:0000256" key="10">
    <source>
        <dbReference type="ARBA" id="ARBA00023155"/>
    </source>
</evidence>
<feature type="region of interest" description="Disordered" evidence="15">
    <location>
        <begin position="348"/>
        <end position="375"/>
    </location>
</feature>
<keyword evidence="18" id="KW-1185">Reference proteome</keyword>
<feature type="compositionally biased region" description="Basic and acidic residues" evidence="15">
    <location>
        <begin position="178"/>
        <end position="190"/>
    </location>
</feature>
<evidence type="ECO:0000256" key="6">
    <source>
        <dbReference type="ARBA" id="ARBA00022776"/>
    </source>
</evidence>
<evidence type="ECO:0000256" key="9">
    <source>
        <dbReference type="ARBA" id="ARBA00023125"/>
    </source>
</evidence>
<dbReference type="GO" id="GO:0000981">
    <property type="term" value="F:DNA-binding transcription factor activity, RNA polymerase II-specific"/>
    <property type="evidence" value="ECO:0007669"/>
    <property type="project" value="TreeGrafter"/>
</dbReference>
<feature type="region of interest" description="Disordered" evidence="15">
    <location>
        <begin position="397"/>
        <end position="420"/>
    </location>
</feature>
<evidence type="ECO:0000256" key="11">
    <source>
        <dbReference type="ARBA" id="ARBA00023163"/>
    </source>
</evidence>
<dbReference type="InterPro" id="IPR009057">
    <property type="entry name" value="Homeodomain-like_sf"/>
</dbReference>
<dbReference type="InterPro" id="IPR040967">
    <property type="entry name" value="DUF5595"/>
</dbReference>
<dbReference type="InterPro" id="IPR038273">
    <property type="entry name" value="Ndc80_sf"/>
</dbReference>
<feature type="region of interest" description="Disordered" evidence="15">
    <location>
        <begin position="245"/>
        <end position="288"/>
    </location>
</feature>
<dbReference type="Pfam" id="PF05044">
    <property type="entry name" value="HPD"/>
    <property type="match status" value="2"/>
</dbReference>
<dbReference type="InterPro" id="IPR055260">
    <property type="entry name" value="Ndc80_CH"/>
</dbReference>
<dbReference type="GO" id="GO:0007399">
    <property type="term" value="P:nervous system development"/>
    <property type="evidence" value="ECO:0007669"/>
    <property type="project" value="UniProtKB-ARBA"/>
</dbReference>
<evidence type="ECO:0000256" key="15">
    <source>
        <dbReference type="SAM" id="MobiDB-lite"/>
    </source>
</evidence>
<evidence type="ECO:0000256" key="2">
    <source>
        <dbReference type="ARBA" id="ARBA00004584"/>
    </source>
</evidence>
<keyword evidence="5" id="KW-0132">Cell division</keyword>
<dbReference type="GO" id="GO:0000775">
    <property type="term" value="C:chromosome, centromeric region"/>
    <property type="evidence" value="ECO:0007669"/>
    <property type="project" value="UniProtKB-SubCell"/>
</dbReference>
<evidence type="ECO:0000256" key="1">
    <source>
        <dbReference type="ARBA" id="ARBA00004123"/>
    </source>
</evidence>
<protein>
    <recommendedName>
        <fullName evidence="16">Prospero domain-containing protein</fullName>
    </recommendedName>
</protein>
<feature type="region of interest" description="Disordered" evidence="15">
    <location>
        <begin position="117"/>
        <end position="136"/>
    </location>
</feature>
<dbReference type="GO" id="GO:0051301">
    <property type="term" value="P:cell division"/>
    <property type="evidence" value="ECO:0007669"/>
    <property type="project" value="UniProtKB-KW"/>
</dbReference>
<keyword evidence="12" id="KW-0539">Nucleus</keyword>
<reference evidence="17 18" key="1">
    <citation type="journal article" date="2023" name="bioRxiv">
        <title>Conserved and derived expression patterns and positive selection on dental genes reveal complex evolutionary context of ever-growing rodent molars.</title>
        <authorList>
            <person name="Calamari Z.T."/>
            <person name="Song A."/>
            <person name="Cohen E."/>
            <person name="Akter M."/>
            <person name="Roy R.D."/>
            <person name="Hallikas O."/>
            <person name="Christensen M.M."/>
            <person name="Li P."/>
            <person name="Marangoni P."/>
            <person name="Jernvall J."/>
            <person name="Klein O.D."/>
        </authorList>
    </citation>
    <scope>NUCLEOTIDE SEQUENCE [LARGE SCALE GENOMIC DNA]</scope>
    <source>
        <strain evidence="17">V071</strain>
    </source>
</reference>
<dbReference type="Gene3D" id="1.10.10.500">
    <property type="entry name" value="Homeo-prospero domain"/>
    <property type="match status" value="2"/>
</dbReference>
<keyword evidence="13" id="KW-0131">Cell cycle</keyword>
<feature type="non-terminal residue" evidence="17">
    <location>
        <position position="1"/>
    </location>
</feature>
<dbReference type="GO" id="GO:0005634">
    <property type="term" value="C:nucleus"/>
    <property type="evidence" value="ECO:0007669"/>
    <property type="project" value="UniProtKB-SubCell"/>
</dbReference>
<comment type="similarity">
    <text evidence="3">Belongs to the NDC80/HEC1 family.</text>
</comment>
<keyword evidence="9" id="KW-0238">DNA-binding</keyword>
<dbReference type="InterPro" id="IPR039350">
    <property type="entry name" value="Prospero_homeodomain"/>
</dbReference>
<evidence type="ECO:0000259" key="16">
    <source>
        <dbReference type="PROSITE" id="PS51818"/>
    </source>
</evidence>
<keyword evidence="8" id="KW-0175">Coiled coil</keyword>
<evidence type="ECO:0000256" key="7">
    <source>
        <dbReference type="ARBA" id="ARBA00023015"/>
    </source>
</evidence>
<dbReference type="PANTHER" id="PTHR12198">
    <property type="entry name" value="HOMEOBOX PROTEIN PROSPERO/PROX-1/CEH-26"/>
    <property type="match status" value="1"/>
</dbReference>
<dbReference type="InterPro" id="IPR057091">
    <property type="entry name" value="NDC80_loop"/>
</dbReference>
<dbReference type="Pfam" id="PF24487">
    <property type="entry name" value="NDC80_loop"/>
    <property type="match status" value="1"/>
</dbReference>
<dbReference type="GO" id="GO:0048468">
    <property type="term" value="P:cell development"/>
    <property type="evidence" value="ECO:0007669"/>
    <property type="project" value="UniProtKB-ARBA"/>
</dbReference>
<dbReference type="AlphaFoldDB" id="A0AAW0H389"/>
<feature type="region of interest" description="Disordered" evidence="15">
    <location>
        <begin position="447"/>
        <end position="477"/>
    </location>
</feature>
<dbReference type="Pfam" id="PF18077">
    <property type="entry name" value="DUF5595"/>
    <property type="match status" value="1"/>
</dbReference>
<evidence type="ECO:0000256" key="8">
    <source>
        <dbReference type="ARBA" id="ARBA00023054"/>
    </source>
</evidence>
<feature type="compositionally biased region" description="Polar residues" evidence="15">
    <location>
        <begin position="451"/>
        <end position="471"/>
    </location>
</feature>
<keyword evidence="7" id="KW-0805">Transcription regulation</keyword>
<name>A0AAW0H389_MYOGA</name>
<dbReference type="Gene3D" id="6.10.250.1950">
    <property type="match status" value="1"/>
</dbReference>
<accession>A0AAW0H389</accession>
<feature type="domain" description="Prospero" evidence="16">
    <location>
        <begin position="516"/>
        <end position="1193"/>
    </location>
</feature>
<dbReference type="InterPro" id="IPR023082">
    <property type="entry name" value="Homeo_prospero_dom"/>
</dbReference>
<keyword evidence="14" id="KW-0137">Centromere</keyword>
<evidence type="ECO:0000313" key="17">
    <source>
        <dbReference type="EMBL" id="KAK7795725.1"/>
    </source>
</evidence>
<dbReference type="Proteomes" id="UP001488838">
    <property type="component" value="Unassembled WGS sequence"/>
</dbReference>
<organism evidence="17 18">
    <name type="scientific">Myodes glareolus</name>
    <name type="common">Bank vole</name>
    <name type="synonym">Clethrionomys glareolus</name>
    <dbReference type="NCBI Taxonomy" id="447135"/>
    <lineage>
        <taxon>Eukaryota</taxon>
        <taxon>Metazoa</taxon>
        <taxon>Chordata</taxon>
        <taxon>Craniata</taxon>
        <taxon>Vertebrata</taxon>
        <taxon>Euteleostomi</taxon>
        <taxon>Mammalia</taxon>
        <taxon>Eutheria</taxon>
        <taxon>Euarchontoglires</taxon>
        <taxon>Glires</taxon>
        <taxon>Rodentia</taxon>
        <taxon>Myomorpha</taxon>
        <taxon>Muroidea</taxon>
        <taxon>Cricetidae</taxon>
        <taxon>Arvicolinae</taxon>
        <taxon>Myodes</taxon>
    </lineage>
</organism>
<evidence type="ECO:0000256" key="4">
    <source>
        <dbReference type="ARBA" id="ARBA00022454"/>
    </source>
</evidence>
<evidence type="ECO:0000256" key="5">
    <source>
        <dbReference type="ARBA" id="ARBA00022618"/>
    </source>
</evidence>
<feature type="compositionally biased region" description="Polar residues" evidence="15">
    <location>
        <begin position="348"/>
        <end position="365"/>
    </location>
</feature>
<dbReference type="SUPFAM" id="SSF46689">
    <property type="entry name" value="Homeodomain-like"/>
    <property type="match status" value="2"/>
</dbReference>